<accession>A0AA88UIT8</accession>
<evidence type="ECO:0000313" key="7">
    <source>
        <dbReference type="Proteomes" id="UP001187471"/>
    </source>
</evidence>
<organism evidence="6 7">
    <name type="scientific">Escallonia rubra</name>
    <dbReference type="NCBI Taxonomy" id="112253"/>
    <lineage>
        <taxon>Eukaryota</taxon>
        <taxon>Viridiplantae</taxon>
        <taxon>Streptophyta</taxon>
        <taxon>Embryophyta</taxon>
        <taxon>Tracheophyta</taxon>
        <taxon>Spermatophyta</taxon>
        <taxon>Magnoliopsida</taxon>
        <taxon>eudicotyledons</taxon>
        <taxon>Gunneridae</taxon>
        <taxon>Pentapetalae</taxon>
        <taxon>asterids</taxon>
        <taxon>campanulids</taxon>
        <taxon>Escalloniales</taxon>
        <taxon>Escalloniaceae</taxon>
        <taxon>Escallonia</taxon>
    </lineage>
</organism>
<keyword evidence="3" id="KW-0949">S-adenosyl-L-methionine</keyword>
<gene>
    <name evidence="6" type="ORF">RJ640_015797</name>
</gene>
<dbReference type="PROSITE" id="PS51683">
    <property type="entry name" value="SAM_OMT_II"/>
    <property type="match status" value="1"/>
</dbReference>
<evidence type="ECO:0000256" key="1">
    <source>
        <dbReference type="ARBA" id="ARBA00022603"/>
    </source>
</evidence>
<reference evidence="6" key="1">
    <citation type="submission" date="2022-12" db="EMBL/GenBank/DDBJ databases">
        <title>Draft genome assemblies for two species of Escallonia (Escalloniales).</title>
        <authorList>
            <person name="Chanderbali A."/>
            <person name="Dervinis C."/>
            <person name="Anghel I."/>
            <person name="Soltis D."/>
            <person name="Soltis P."/>
            <person name="Zapata F."/>
        </authorList>
    </citation>
    <scope>NUCLEOTIDE SEQUENCE</scope>
    <source>
        <strain evidence="6">UCBG92.1500</strain>
        <tissue evidence="6">Leaf</tissue>
    </source>
</reference>
<evidence type="ECO:0000256" key="4">
    <source>
        <dbReference type="SAM" id="MobiDB-lite"/>
    </source>
</evidence>
<dbReference type="SUPFAM" id="SSF53335">
    <property type="entry name" value="S-adenosyl-L-methionine-dependent methyltransferases"/>
    <property type="match status" value="1"/>
</dbReference>
<dbReference type="InterPro" id="IPR029063">
    <property type="entry name" value="SAM-dependent_MTases_sf"/>
</dbReference>
<proteinExistence type="predicted"/>
<feature type="non-terminal residue" evidence="6">
    <location>
        <position position="351"/>
    </location>
</feature>
<dbReference type="EMBL" id="JAVXUO010002038">
    <property type="protein sequence ID" value="KAK2976802.1"/>
    <property type="molecule type" value="Genomic_DNA"/>
</dbReference>
<dbReference type="Pfam" id="PF00891">
    <property type="entry name" value="Methyltransf_2"/>
    <property type="match status" value="1"/>
</dbReference>
<dbReference type="GO" id="GO:0008171">
    <property type="term" value="F:O-methyltransferase activity"/>
    <property type="evidence" value="ECO:0007669"/>
    <property type="project" value="InterPro"/>
</dbReference>
<dbReference type="InterPro" id="IPR016461">
    <property type="entry name" value="COMT-like"/>
</dbReference>
<evidence type="ECO:0000256" key="2">
    <source>
        <dbReference type="ARBA" id="ARBA00022679"/>
    </source>
</evidence>
<name>A0AA88UIT8_9ASTE</name>
<evidence type="ECO:0000256" key="3">
    <source>
        <dbReference type="ARBA" id="ARBA00022691"/>
    </source>
</evidence>
<sequence length="351" mass="39642">MVAGPATDTPQASPPLPEAHAATIADPTTAKPTRYTAAKATVYTIVYHLWRQTPNPPCQRQSLAAAHVHPSPLQLLHSPRRRVFTCASLLAPPNRRALECKIIHSSQNLPSFSKGIGFAKLHLKWHTGLHFGTGLPMIQDIELALMKPWLVLISECKHVFEGLTSLVDIAVARAISYAFPDLKFIVLYQHHVVANLEGSQNLEFVGGDMFKVIPSANAILLKNDWNDEQCVKILKKCNEAIPSKEQDRKLIIIDMVMENQKQDHESVATQHLYDILMIVLFVGKERNEKQWAQLFYDAGFNTYKKKFLCSYVEQSEANKKILGHMHMEHLKDISSKELVRGLPKIKFEKDK</sequence>
<dbReference type="Gene3D" id="3.40.50.150">
    <property type="entry name" value="Vaccinia Virus protein VP39"/>
    <property type="match status" value="1"/>
</dbReference>
<keyword evidence="7" id="KW-1185">Reference proteome</keyword>
<evidence type="ECO:0000313" key="6">
    <source>
        <dbReference type="EMBL" id="KAK2976802.1"/>
    </source>
</evidence>
<protein>
    <recommendedName>
        <fullName evidence="5">O-methyltransferase C-terminal domain-containing protein</fullName>
    </recommendedName>
</protein>
<dbReference type="Proteomes" id="UP001187471">
    <property type="component" value="Unassembled WGS sequence"/>
</dbReference>
<feature type="domain" description="O-methyltransferase C-terminal" evidence="5">
    <location>
        <begin position="157"/>
        <end position="301"/>
    </location>
</feature>
<keyword evidence="2" id="KW-0808">Transferase</keyword>
<comment type="caution">
    <text evidence="6">The sequence shown here is derived from an EMBL/GenBank/DDBJ whole genome shotgun (WGS) entry which is preliminary data.</text>
</comment>
<dbReference type="AlphaFoldDB" id="A0AA88UIT8"/>
<keyword evidence="1" id="KW-0489">Methyltransferase</keyword>
<evidence type="ECO:0000259" key="5">
    <source>
        <dbReference type="Pfam" id="PF00891"/>
    </source>
</evidence>
<dbReference type="InterPro" id="IPR001077">
    <property type="entry name" value="COMT_C"/>
</dbReference>
<feature type="region of interest" description="Disordered" evidence="4">
    <location>
        <begin position="1"/>
        <end position="28"/>
    </location>
</feature>
<dbReference type="PANTHER" id="PTHR11746">
    <property type="entry name" value="O-METHYLTRANSFERASE"/>
    <property type="match status" value="1"/>
</dbReference>
<dbReference type="GO" id="GO:0032259">
    <property type="term" value="P:methylation"/>
    <property type="evidence" value="ECO:0007669"/>
    <property type="project" value="UniProtKB-KW"/>
</dbReference>